<dbReference type="EMBL" id="HG994594">
    <property type="protein sequence ID" value="CAF2862844.1"/>
    <property type="molecule type" value="Genomic_DNA"/>
</dbReference>
<evidence type="ECO:0000313" key="1">
    <source>
        <dbReference type="EMBL" id="CAF2862844.1"/>
    </source>
</evidence>
<dbReference type="InterPro" id="IPR000210">
    <property type="entry name" value="BTB/POZ_dom"/>
</dbReference>
<dbReference type="InterPro" id="IPR011333">
    <property type="entry name" value="SKP1/BTB/POZ_sf"/>
</dbReference>
<name>A0A7R8H582_LEPSM</name>
<dbReference type="GO" id="GO:0022008">
    <property type="term" value="P:neurogenesis"/>
    <property type="evidence" value="ECO:0007669"/>
    <property type="project" value="TreeGrafter"/>
</dbReference>
<accession>A0A7R8H582</accession>
<dbReference type="Gene3D" id="1.25.40.420">
    <property type="match status" value="1"/>
</dbReference>
<reference evidence="1" key="1">
    <citation type="submission" date="2021-02" db="EMBL/GenBank/DDBJ databases">
        <authorList>
            <person name="Bekaert M."/>
        </authorList>
    </citation>
    <scope>NUCLEOTIDE SEQUENCE</scope>
    <source>
        <strain evidence="1">IoA-00</strain>
    </source>
</reference>
<keyword evidence="2" id="KW-1185">Reference proteome</keyword>
<dbReference type="Pfam" id="PF00651">
    <property type="entry name" value="BTB"/>
    <property type="match status" value="1"/>
</dbReference>
<proteinExistence type="predicted"/>
<dbReference type="OrthoDB" id="636773at2759"/>
<dbReference type="SMART" id="SM00875">
    <property type="entry name" value="BACK"/>
    <property type="match status" value="1"/>
</dbReference>
<dbReference type="Pfam" id="PF07707">
    <property type="entry name" value="BACK"/>
    <property type="match status" value="1"/>
</dbReference>
<dbReference type="PANTHER" id="PTHR45774:SF3">
    <property type="entry name" value="BTB (POZ) DOMAIN-CONTAINING 2B-RELATED"/>
    <property type="match status" value="1"/>
</dbReference>
<dbReference type="Proteomes" id="UP000675881">
    <property type="component" value="Chromosome 15"/>
</dbReference>
<dbReference type="PANTHER" id="PTHR45774">
    <property type="entry name" value="BTB/POZ DOMAIN-CONTAINING"/>
    <property type="match status" value="1"/>
</dbReference>
<dbReference type="GO" id="GO:0005829">
    <property type="term" value="C:cytosol"/>
    <property type="evidence" value="ECO:0007669"/>
    <property type="project" value="TreeGrafter"/>
</dbReference>
<dbReference type="InterPro" id="IPR011705">
    <property type="entry name" value="BACK"/>
</dbReference>
<sequence>MLKECPKEIPAHKFILCIGSPVFETMFKDVEPDTFEALLAYLYLDKISLNENIECITYLGSIVKPHNAILFMSKTRVYDCPEFWDICWDIISDDPDLCYGAYSFFNIDFSTLNNVLSRKQLERSEIVVFDAALRWATHRLNTKGEINEEEDPGILASKKRKVLGIAFNYISFEKMSAKEIAEIVVPSSVLSSNELVNLFVNKAVIVPEVKLKSPSWRAQSFCLYSSKSEFLLFLVIIPYHQVLLLK</sequence>
<dbReference type="PROSITE" id="PS50097">
    <property type="entry name" value="BTB"/>
    <property type="match status" value="1"/>
</dbReference>
<protein>
    <submittedName>
        <fullName evidence="1">BTBD3_6</fullName>
    </submittedName>
</protein>
<dbReference type="SUPFAM" id="SSF54695">
    <property type="entry name" value="POZ domain"/>
    <property type="match status" value="1"/>
</dbReference>
<evidence type="ECO:0000313" key="2">
    <source>
        <dbReference type="Proteomes" id="UP000675881"/>
    </source>
</evidence>
<gene>
    <name evidence="1" type="ORF">LSAA_5954</name>
</gene>
<dbReference type="CDD" id="cd18186">
    <property type="entry name" value="BTB_POZ_ZBTB_KLHL-like"/>
    <property type="match status" value="1"/>
</dbReference>
<organism evidence="1 2">
    <name type="scientific">Lepeophtheirus salmonis</name>
    <name type="common">Salmon louse</name>
    <name type="synonym">Caligus salmonis</name>
    <dbReference type="NCBI Taxonomy" id="72036"/>
    <lineage>
        <taxon>Eukaryota</taxon>
        <taxon>Metazoa</taxon>
        <taxon>Ecdysozoa</taxon>
        <taxon>Arthropoda</taxon>
        <taxon>Crustacea</taxon>
        <taxon>Multicrustacea</taxon>
        <taxon>Hexanauplia</taxon>
        <taxon>Copepoda</taxon>
        <taxon>Siphonostomatoida</taxon>
        <taxon>Caligidae</taxon>
        <taxon>Lepeophtheirus</taxon>
    </lineage>
</organism>
<dbReference type="Gene3D" id="3.30.710.10">
    <property type="entry name" value="Potassium Channel Kv1.1, Chain A"/>
    <property type="match status" value="1"/>
</dbReference>
<dbReference type="AlphaFoldDB" id="A0A7R8H582"/>